<evidence type="ECO:0000313" key="3">
    <source>
        <dbReference type="Proteomes" id="UP000711047"/>
    </source>
</evidence>
<keyword evidence="1" id="KW-0472">Membrane</keyword>
<reference evidence="2 3" key="1">
    <citation type="submission" date="2020-05" db="EMBL/GenBank/DDBJ databases">
        <title>Paenibacillus glebae, sp. nov., Paenibacillus humi sp. nov., Paenibacillus pedi sp. nov., Paenibacillus terrestris sp. nov. and Paenibacillus terricola sp. nov., isolated from a forest top soil sample.</title>
        <authorList>
            <person name="Qi S."/>
            <person name="Carlier A."/>
            <person name="Cnockaert M."/>
            <person name="Vandamme P."/>
        </authorList>
    </citation>
    <scope>NUCLEOTIDE SEQUENCE [LARGE SCALE GENOMIC DNA]</scope>
    <source>
        <strain evidence="2 3">LMG 29502</strain>
    </source>
</reference>
<keyword evidence="3" id="KW-1185">Reference proteome</keyword>
<keyword evidence="1" id="KW-1133">Transmembrane helix</keyword>
<dbReference type="EMBL" id="JABMKX010000011">
    <property type="protein sequence ID" value="NQX47589.1"/>
    <property type="molecule type" value="Genomic_DNA"/>
</dbReference>
<feature type="transmembrane region" description="Helical" evidence="1">
    <location>
        <begin position="7"/>
        <end position="28"/>
    </location>
</feature>
<dbReference type="RefSeq" id="WP_173136938.1">
    <property type="nucleotide sequence ID" value="NZ_CP073365.1"/>
</dbReference>
<proteinExistence type="predicted"/>
<sequence>MVKALKWIAYITIAAAFIGGIVAGNIFGPEPEFSYDDKGFAWGLMIMTWVAGGISSIFVLGFAALLQHIEYMSERLYNMEELMRRQKEVTEHGFSQFSQSS</sequence>
<evidence type="ECO:0000313" key="2">
    <source>
        <dbReference type="EMBL" id="NQX47589.1"/>
    </source>
</evidence>
<keyword evidence="1" id="KW-0812">Transmembrane</keyword>
<gene>
    <name evidence="2" type="ORF">HQN87_19900</name>
</gene>
<accession>A0ABX2DSC5</accession>
<name>A0ABX2DSC5_9BACL</name>
<feature type="transmembrane region" description="Helical" evidence="1">
    <location>
        <begin position="40"/>
        <end position="66"/>
    </location>
</feature>
<dbReference type="Proteomes" id="UP000711047">
    <property type="component" value="Unassembled WGS sequence"/>
</dbReference>
<evidence type="ECO:0000256" key="1">
    <source>
        <dbReference type="SAM" id="Phobius"/>
    </source>
</evidence>
<comment type="caution">
    <text evidence="2">The sequence shown here is derived from an EMBL/GenBank/DDBJ whole genome shotgun (WGS) entry which is preliminary data.</text>
</comment>
<organism evidence="2 3">
    <name type="scientific">Paenibacillus tritici</name>
    <dbReference type="NCBI Taxonomy" id="1873425"/>
    <lineage>
        <taxon>Bacteria</taxon>
        <taxon>Bacillati</taxon>
        <taxon>Bacillota</taxon>
        <taxon>Bacilli</taxon>
        <taxon>Bacillales</taxon>
        <taxon>Paenibacillaceae</taxon>
        <taxon>Paenibacillus</taxon>
    </lineage>
</organism>
<protein>
    <submittedName>
        <fullName evidence="2">Uncharacterized protein</fullName>
    </submittedName>
</protein>